<protein>
    <submittedName>
        <fullName evidence="10">Uncharacterized protein</fullName>
    </submittedName>
</protein>
<dbReference type="InterPro" id="IPR025857">
    <property type="entry name" value="MacB_PCD"/>
</dbReference>
<dbReference type="PATRIC" id="fig|1203610.3.peg.601"/>
<dbReference type="Pfam" id="PF12704">
    <property type="entry name" value="MacB_PCD"/>
    <property type="match status" value="1"/>
</dbReference>
<evidence type="ECO:0000256" key="5">
    <source>
        <dbReference type="ARBA" id="ARBA00023136"/>
    </source>
</evidence>
<keyword evidence="3 7" id="KW-0812">Transmembrane</keyword>
<keyword evidence="11" id="KW-1185">Reference proteome</keyword>
<dbReference type="STRING" id="1203610.HMPREF1536_00583"/>
<sequence>MIKHILKLIWNQRKSNSWLLGELLLVFVCLWYIVDYFLVVLYTFNAPVGFELDHTYNFQFNAREEGAEGYLTTAEHPSSVGEDLWEAMDRIRRMPGVEAVSFSRFGTPYNTMDNYMALRSDTTGSEAVSCRLYFVSPDYFDVYRILPTAGSKAALKEGITTRTAVITEDVAERLFPGQDAVGKTVYTGNDNQTLTIGAVSRTGRGSEFNKVRPQVFLYQGEANVKAFGANMLPWAEVSVRVKPDADKDFAETFMAQKSDQVELGNLYLQNITPLSNIREDALREGKSDMKTRTFILFFLLLNIFLGIVGTFWFRTRQRQGEMGLRMALGSTRSQLRMAVLGEGVMLLTLVLIPASLICLNIALTDLTSTGLLGNTAGRFIVGILLSYLLIVGMIVAGIWYPANEAASLEPAEALHYE</sequence>
<evidence type="ECO:0000256" key="6">
    <source>
        <dbReference type="ARBA" id="ARBA00038076"/>
    </source>
</evidence>
<feature type="domain" description="ABC3 transporter permease C-terminal" evidence="8">
    <location>
        <begin position="294"/>
        <end position="410"/>
    </location>
</feature>
<evidence type="ECO:0000256" key="4">
    <source>
        <dbReference type="ARBA" id="ARBA00022989"/>
    </source>
</evidence>
<keyword evidence="2" id="KW-1003">Cell membrane</keyword>
<dbReference type="EMBL" id="AQHW01000003">
    <property type="protein sequence ID" value="KKB59602.1"/>
    <property type="molecule type" value="Genomic_DNA"/>
</dbReference>
<gene>
    <name evidence="10" type="ORF">HMPREF1536_00583</name>
</gene>
<dbReference type="GO" id="GO:0022857">
    <property type="term" value="F:transmembrane transporter activity"/>
    <property type="evidence" value="ECO:0007669"/>
    <property type="project" value="TreeGrafter"/>
</dbReference>
<feature type="transmembrane region" description="Helical" evidence="7">
    <location>
        <begin position="294"/>
        <end position="314"/>
    </location>
</feature>
<comment type="caution">
    <text evidence="10">The sequence shown here is derived from an EMBL/GenBank/DDBJ whole genome shotgun (WGS) entry which is preliminary data.</text>
</comment>
<feature type="transmembrane region" description="Helical" evidence="7">
    <location>
        <begin position="335"/>
        <end position="363"/>
    </location>
</feature>
<dbReference type="HOGENOM" id="CLU_054551_0_0_10"/>
<evidence type="ECO:0000256" key="2">
    <source>
        <dbReference type="ARBA" id="ARBA00022475"/>
    </source>
</evidence>
<keyword evidence="5 7" id="KW-0472">Membrane</keyword>
<comment type="subcellular location">
    <subcellularLocation>
        <location evidence="1">Cell membrane</location>
        <topology evidence="1">Multi-pass membrane protein</topology>
    </subcellularLocation>
</comment>
<evidence type="ECO:0000259" key="8">
    <source>
        <dbReference type="Pfam" id="PF02687"/>
    </source>
</evidence>
<proteinExistence type="inferred from homology"/>
<keyword evidence="4 7" id="KW-1133">Transmembrane helix</keyword>
<dbReference type="PANTHER" id="PTHR30572">
    <property type="entry name" value="MEMBRANE COMPONENT OF TRANSPORTER-RELATED"/>
    <property type="match status" value="1"/>
</dbReference>
<dbReference type="InterPro" id="IPR050250">
    <property type="entry name" value="Macrolide_Exporter_MacB"/>
</dbReference>
<evidence type="ECO:0000313" key="11">
    <source>
        <dbReference type="Proteomes" id="UP000033035"/>
    </source>
</evidence>
<evidence type="ECO:0000256" key="3">
    <source>
        <dbReference type="ARBA" id="ARBA00022692"/>
    </source>
</evidence>
<dbReference type="GO" id="GO:0005886">
    <property type="term" value="C:plasma membrane"/>
    <property type="evidence" value="ECO:0007669"/>
    <property type="project" value="UniProtKB-SubCell"/>
</dbReference>
<dbReference type="Proteomes" id="UP000033035">
    <property type="component" value="Unassembled WGS sequence"/>
</dbReference>
<dbReference type="RefSeq" id="WP_028727873.1">
    <property type="nucleotide sequence ID" value="NZ_AUAE01000019.1"/>
</dbReference>
<dbReference type="AlphaFoldDB" id="A0A0F5JQC6"/>
<feature type="transmembrane region" description="Helical" evidence="7">
    <location>
        <begin position="20"/>
        <end position="44"/>
    </location>
</feature>
<reference evidence="10 11" key="1">
    <citation type="submission" date="2013-04" db="EMBL/GenBank/DDBJ databases">
        <title>The Genome Sequence of Parabacteroides gordonii DSM 23371.</title>
        <authorList>
            <consortium name="The Broad Institute Genomics Platform"/>
            <person name="Earl A."/>
            <person name="Ward D."/>
            <person name="Feldgarden M."/>
            <person name="Gevers D."/>
            <person name="Martens E."/>
            <person name="Sakamoto M."/>
            <person name="Benno Y."/>
            <person name="Suzuki N."/>
            <person name="Matsunaga N."/>
            <person name="Koshihara K."/>
            <person name="Seki M."/>
            <person name="Komiya H."/>
            <person name="Walker B."/>
            <person name="Young S."/>
            <person name="Zeng Q."/>
            <person name="Gargeya S."/>
            <person name="Fitzgerald M."/>
            <person name="Haas B."/>
            <person name="Abouelleil A."/>
            <person name="Allen A.W."/>
            <person name="Alvarado L."/>
            <person name="Arachchi H.M."/>
            <person name="Berlin A.M."/>
            <person name="Chapman S.B."/>
            <person name="Gainer-Dewar J."/>
            <person name="Goldberg J."/>
            <person name="Griggs A."/>
            <person name="Gujja S."/>
            <person name="Hansen M."/>
            <person name="Howarth C."/>
            <person name="Imamovic A."/>
            <person name="Ireland A."/>
            <person name="Larimer J."/>
            <person name="McCowan C."/>
            <person name="Murphy C."/>
            <person name="Pearson M."/>
            <person name="Poon T.W."/>
            <person name="Priest M."/>
            <person name="Roberts A."/>
            <person name="Saif S."/>
            <person name="Shea T."/>
            <person name="Sisk P."/>
            <person name="Sykes S."/>
            <person name="Wortman J."/>
            <person name="Nusbaum C."/>
            <person name="Birren B."/>
        </authorList>
    </citation>
    <scope>NUCLEOTIDE SEQUENCE [LARGE SCALE GENOMIC DNA]</scope>
    <source>
        <strain evidence="10 11">MS-1</strain>
    </source>
</reference>
<evidence type="ECO:0000259" key="9">
    <source>
        <dbReference type="Pfam" id="PF12704"/>
    </source>
</evidence>
<feature type="transmembrane region" description="Helical" evidence="7">
    <location>
        <begin position="375"/>
        <end position="400"/>
    </location>
</feature>
<organism evidence="10 11">
    <name type="scientific">Parabacteroides gordonii MS-1 = DSM 23371</name>
    <dbReference type="NCBI Taxonomy" id="1203610"/>
    <lineage>
        <taxon>Bacteria</taxon>
        <taxon>Pseudomonadati</taxon>
        <taxon>Bacteroidota</taxon>
        <taxon>Bacteroidia</taxon>
        <taxon>Bacteroidales</taxon>
        <taxon>Tannerellaceae</taxon>
        <taxon>Parabacteroides</taxon>
    </lineage>
</organism>
<dbReference type="PANTHER" id="PTHR30572:SF4">
    <property type="entry name" value="ABC TRANSPORTER PERMEASE YTRF"/>
    <property type="match status" value="1"/>
</dbReference>
<dbReference type="InterPro" id="IPR003838">
    <property type="entry name" value="ABC3_permease_C"/>
</dbReference>
<evidence type="ECO:0000256" key="7">
    <source>
        <dbReference type="SAM" id="Phobius"/>
    </source>
</evidence>
<comment type="similarity">
    <text evidence="6">Belongs to the ABC-4 integral membrane protein family.</text>
</comment>
<feature type="domain" description="MacB-like periplasmic core" evidence="9">
    <location>
        <begin position="76"/>
        <end position="248"/>
    </location>
</feature>
<evidence type="ECO:0000313" key="10">
    <source>
        <dbReference type="EMBL" id="KKB59602.1"/>
    </source>
</evidence>
<accession>A0A0F5JQC6</accession>
<dbReference type="Pfam" id="PF02687">
    <property type="entry name" value="FtsX"/>
    <property type="match status" value="1"/>
</dbReference>
<evidence type="ECO:0000256" key="1">
    <source>
        <dbReference type="ARBA" id="ARBA00004651"/>
    </source>
</evidence>
<name>A0A0F5JQC6_9BACT</name>